<reference evidence="1 2" key="1">
    <citation type="submission" date="2020-06" db="EMBL/GenBank/DDBJ databases">
        <authorList>
            <person name="Li R."/>
            <person name="Bekaert M."/>
        </authorList>
    </citation>
    <scope>NUCLEOTIDE SEQUENCE [LARGE SCALE GENOMIC DNA]</scope>
    <source>
        <strain evidence="2">wild</strain>
    </source>
</reference>
<dbReference type="AlphaFoldDB" id="A0A6J8BIU2"/>
<dbReference type="EMBL" id="CACVKT020003459">
    <property type="protein sequence ID" value="CAC5383928.1"/>
    <property type="molecule type" value="Genomic_DNA"/>
</dbReference>
<keyword evidence="2" id="KW-1185">Reference proteome</keyword>
<evidence type="ECO:0000313" key="2">
    <source>
        <dbReference type="Proteomes" id="UP000507470"/>
    </source>
</evidence>
<dbReference type="OrthoDB" id="6150951at2759"/>
<proteinExistence type="predicted"/>
<organism evidence="1 2">
    <name type="scientific">Mytilus coruscus</name>
    <name type="common">Sea mussel</name>
    <dbReference type="NCBI Taxonomy" id="42192"/>
    <lineage>
        <taxon>Eukaryota</taxon>
        <taxon>Metazoa</taxon>
        <taxon>Spiralia</taxon>
        <taxon>Lophotrochozoa</taxon>
        <taxon>Mollusca</taxon>
        <taxon>Bivalvia</taxon>
        <taxon>Autobranchia</taxon>
        <taxon>Pteriomorphia</taxon>
        <taxon>Mytilida</taxon>
        <taxon>Mytiloidea</taxon>
        <taxon>Mytilidae</taxon>
        <taxon>Mytilinae</taxon>
        <taxon>Mytilus</taxon>
    </lineage>
</organism>
<name>A0A6J8BIU2_MYTCO</name>
<protein>
    <submittedName>
        <fullName evidence="1">Uncharacterized protein</fullName>
    </submittedName>
</protein>
<sequence length="156" mass="17807">MVPVGEPIQPLSTGVRPHNRSITLWIKKCGNCLFYISTINPPRLSQGLFEALHWIPDPVPVLKDSDEYKSVDEVYGRKTDDFVRPGLGSKNTPTAADLGHRRYFVATRASSFIICRECGKRSVAYSGKWLTVDQTRINERVHDEFIFTIWNRPVNM</sequence>
<gene>
    <name evidence="1" type="ORF">MCOR_19621</name>
</gene>
<accession>A0A6J8BIU2</accession>
<evidence type="ECO:0000313" key="1">
    <source>
        <dbReference type="EMBL" id="CAC5383928.1"/>
    </source>
</evidence>
<dbReference type="Proteomes" id="UP000507470">
    <property type="component" value="Unassembled WGS sequence"/>
</dbReference>